<gene>
    <name evidence="1" type="ORF">BJP34_28360</name>
</gene>
<name>A0A1D8TYV3_9CYAN</name>
<evidence type="ECO:0000313" key="2">
    <source>
        <dbReference type="Proteomes" id="UP000177870"/>
    </source>
</evidence>
<dbReference type="EMBL" id="CP017599">
    <property type="protein sequence ID" value="AOX02832.1"/>
    <property type="molecule type" value="Genomic_DNA"/>
</dbReference>
<reference evidence="2" key="1">
    <citation type="submission" date="2016-10" db="EMBL/GenBank/DDBJ databases">
        <title>Comparative genomics uncovers the prolific and rare metabolic potential of the cyanobacterial genus Moorea.</title>
        <authorList>
            <person name="Leao T."/>
            <person name="Castelao G."/>
            <person name="Korobeynikov A."/>
            <person name="Monroe E.A."/>
            <person name="Podell S."/>
            <person name="Glukhov E."/>
            <person name="Allen E."/>
            <person name="Gerwick W.H."/>
            <person name="Gerwick L."/>
        </authorList>
    </citation>
    <scope>NUCLEOTIDE SEQUENCE [LARGE SCALE GENOMIC DNA]</scope>
    <source>
        <strain evidence="2">PAL-8-15-08-1</strain>
    </source>
</reference>
<dbReference type="AlphaFoldDB" id="A0A1D8TYV3"/>
<proteinExistence type="predicted"/>
<organism evidence="1 2">
    <name type="scientific">Moorena producens PAL-8-15-08-1</name>
    <dbReference type="NCBI Taxonomy" id="1458985"/>
    <lineage>
        <taxon>Bacteria</taxon>
        <taxon>Bacillati</taxon>
        <taxon>Cyanobacteriota</taxon>
        <taxon>Cyanophyceae</taxon>
        <taxon>Coleofasciculales</taxon>
        <taxon>Coleofasciculaceae</taxon>
        <taxon>Moorena</taxon>
    </lineage>
</organism>
<accession>A0A1D8TYV3</accession>
<evidence type="ECO:0000313" key="1">
    <source>
        <dbReference type="EMBL" id="AOX02832.1"/>
    </source>
</evidence>
<dbReference type="Proteomes" id="UP000177870">
    <property type="component" value="Chromosome"/>
</dbReference>
<protein>
    <submittedName>
        <fullName evidence="1">Uncharacterized protein</fullName>
    </submittedName>
</protein>
<dbReference type="KEGG" id="mpro:BJP34_28360"/>
<sequence>MMPKELCGLLWFIEKSVVGRLSDWGAQLVAQMFSFLETMRLQGNNLILALCELLSGFWSKSSWIKDFLESNPDPTLKKLKTLNIEQTSLVLLDLLHLYKFNKLKSRELSRSWMWFLALSSTGKRPNLLV</sequence>